<dbReference type="CDD" id="cd14014">
    <property type="entry name" value="STKc_PknB_like"/>
    <property type="match status" value="1"/>
</dbReference>
<dbReference type="GO" id="GO:0004674">
    <property type="term" value="F:protein serine/threonine kinase activity"/>
    <property type="evidence" value="ECO:0007669"/>
    <property type="project" value="UniProtKB-KW"/>
</dbReference>
<dbReference type="SUPFAM" id="SSF56112">
    <property type="entry name" value="Protein kinase-like (PK-like)"/>
    <property type="match status" value="1"/>
</dbReference>
<evidence type="ECO:0000256" key="5">
    <source>
        <dbReference type="ARBA" id="ARBA00022777"/>
    </source>
</evidence>
<dbReference type="PROSITE" id="PS00108">
    <property type="entry name" value="PROTEIN_KINASE_ST"/>
    <property type="match status" value="1"/>
</dbReference>
<evidence type="ECO:0000256" key="1">
    <source>
        <dbReference type="ARBA" id="ARBA00012513"/>
    </source>
</evidence>
<keyword evidence="6" id="KW-0067">ATP-binding</keyword>
<dbReference type="FunFam" id="3.30.200.20:FF:000035">
    <property type="entry name" value="Serine/threonine protein kinase Stk1"/>
    <property type="match status" value="1"/>
</dbReference>
<evidence type="ECO:0000313" key="12">
    <source>
        <dbReference type="EMBL" id="XCG64086.1"/>
    </source>
</evidence>
<dbReference type="Pfam" id="PF00069">
    <property type="entry name" value="Pkinase"/>
    <property type="match status" value="1"/>
</dbReference>
<keyword evidence="2" id="KW-0723">Serine/threonine-protein kinase</keyword>
<dbReference type="Gene3D" id="3.30.200.20">
    <property type="entry name" value="Phosphorylase Kinase, domain 1"/>
    <property type="match status" value="1"/>
</dbReference>
<keyword evidence="3" id="KW-0808">Transferase</keyword>
<name>A0AAU8DQ12_9ACTN</name>
<dbReference type="InterPro" id="IPR008271">
    <property type="entry name" value="Ser/Thr_kinase_AS"/>
</dbReference>
<keyword evidence="10" id="KW-0472">Membrane</keyword>
<proteinExistence type="predicted"/>
<evidence type="ECO:0000256" key="7">
    <source>
        <dbReference type="ARBA" id="ARBA00047899"/>
    </source>
</evidence>
<dbReference type="AlphaFoldDB" id="A0AAU8DQ12"/>
<sequence>MALTPGLLLSERYRLTERIAVGGMGEVWAADDGRLGRRIAVKILKSELTSDTEFVDRFRTEARITASLNHSGIASVYDYGEVASIAGGPRDTAFLVMELVSGEPLSAVLARQTKISVPRVLDVLEQSGRALQVAHLRSLVHRDIKPGNIMVTPAGQVKITDFGIAKAAYQVPITQGGMVMGTAQYLSPEQAAGHDAVPASDIYALGIVAFECLAGERPFQADSPVEIASMQVNNAPPALPADVPPMISALVTRMLAKDPRSRFADGAALAEAVAQVRAGRTVAGNAAAPTTTVVGPLSGPIGAPGPRASAAHAAQAVHDAQVRISHGLAPMPRRVARRTGVSWAIGLTILLLAVAAGWYLAHRAGTGGAAAGMVLLIPAGRAGCRIRTIDLGQSSMGWAGIRSEQGRSDHETGMGEAPR</sequence>
<dbReference type="GO" id="GO:0005524">
    <property type="term" value="F:ATP binding"/>
    <property type="evidence" value="ECO:0007669"/>
    <property type="project" value="UniProtKB-KW"/>
</dbReference>
<keyword evidence="10" id="KW-0812">Transmembrane</keyword>
<dbReference type="SMART" id="SM00220">
    <property type="entry name" value="S_TKc"/>
    <property type="match status" value="1"/>
</dbReference>
<keyword evidence="5 12" id="KW-0418">Kinase</keyword>
<comment type="catalytic activity">
    <reaction evidence="8">
        <text>L-seryl-[protein] + ATP = O-phospho-L-seryl-[protein] + ADP + H(+)</text>
        <dbReference type="Rhea" id="RHEA:17989"/>
        <dbReference type="Rhea" id="RHEA-COMP:9863"/>
        <dbReference type="Rhea" id="RHEA-COMP:11604"/>
        <dbReference type="ChEBI" id="CHEBI:15378"/>
        <dbReference type="ChEBI" id="CHEBI:29999"/>
        <dbReference type="ChEBI" id="CHEBI:30616"/>
        <dbReference type="ChEBI" id="CHEBI:83421"/>
        <dbReference type="ChEBI" id="CHEBI:456216"/>
        <dbReference type="EC" id="2.7.11.1"/>
    </reaction>
</comment>
<comment type="catalytic activity">
    <reaction evidence="7">
        <text>L-threonyl-[protein] + ATP = O-phospho-L-threonyl-[protein] + ADP + H(+)</text>
        <dbReference type="Rhea" id="RHEA:46608"/>
        <dbReference type="Rhea" id="RHEA-COMP:11060"/>
        <dbReference type="Rhea" id="RHEA-COMP:11605"/>
        <dbReference type="ChEBI" id="CHEBI:15378"/>
        <dbReference type="ChEBI" id="CHEBI:30013"/>
        <dbReference type="ChEBI" id="CHEBI:30616"/>
        <dbReference type="ChEBI" id="CHEBI:61977"/>
        <dbReference type="ChEBI" id="CHEBI:456216"/>
        <dbReference type="EC" id="2.7.11.1"/>
    </reaction>
</comment>
<feature type="region of interest" description="Disordered" evidence="9">
    <location>
        <begin position="400"/>
        <end position="419"/>
    </location>
</feature>
<dbReference type="EC" id="2.7.11.1" evidence="1"/>
<dbReference type="InterPro" id="IPR011009">
    <property type="entry name" value="Kinase-like_dom_sf"/>
</dbReference>
<organism evidence="12">
    <name type="scientific">Nakamurella sp. A5-74</name>
    <dbReference type="NCBI Taxonomy" id="3158264"/>
    <lineage>
        <taxon>Bacteria</taxon>
        <taxon>Bacillati</taxon>
        <taxon>Actinomycetota</taxon>
        <taxon>Actinomycetes</taxon>
        <taxon>Nakamurellales</taxon>
        <taxon>Nakamurellaceae</taxon>
        <taxon>Nakamurella</taxon>
    </lineage>
</organism>
<feature type="compositionally biased region" description="Basic and acidic residues" evidence="9">
    <location>
        <begin position="404"/>
        <end position="419"/>
    </location>
</feature>
<dbReference type="PANTHER" id="PTHR43289:SF6">
    <property type="entry name" value="SERINE_THREONINE-PROTEIN KINASE NEKL-3"/>
    <property type="match status" value="1"/>
</dbReference>
<feature type="transmembrane region" description="Helical" evidence="10">
    <location>
        <begin position="341"/>
        <end position="361"/>
    </location>
</feature>
<dbReference type="InterPro" id="IPR000719">
    <property type="entry name" value="Prot_kinase_dom"/>
</dbReference>
<reference evidence="12" key="1">
    <citation type="submission" date="2024-05" db="EMBL/GenBank/DDBJ databases">
        <authorList>
            <person name="Cai S.Y."/>
            <person name="Jin L.M."/>
            <person name="Li H.R."/>
        </authorList>
    </citation>
    <scope>NUCLEOTIDE SEQUENCE</scope>
    <source>
        <strain evidence="12">A5-74</strain>
    </source>
</reference>
<evidence type="ECO:0000256" key="4">
    <source>
        <dbReference type="ARBA" id="ARBA00022741"/>
    </source>
</evidence>
<feature type="domain" description="Protein kinase" evidence="11">
    <location>
        <begin position="13"/>
        <end position="274"/>
    </location>
</feature>
<dbReference type="EMBL" id="CP159218">
    <property type="protein sequence ID" value="XCG64086.1"/>
    <property type="molecule type" value="Genomic_DNA"/>
</dbReference>
<evidence type="ECO:0000259" key="11">
    <source>
        <dbReference type="PROSITE" id="PS50011"/>
    </source>
</evidence>
<dbReference type="FunFam" id="1.10.510.10:FF:000021">
    <property type="entry name" value="Serine/threonine protein kinase"/>
    <property type="match status" value="1"/>
</dbReference>
<keyword evidence="10" id="KW-1133">Transmembrane helix</keyword>
<evidence type="ECO:0000256" key="3">
    <source>
        <dbReference type="ARBA" id="ARBA00022679"/>
    </source>
</evidence>
<evidence type="ECO:0000256" key="9">
    <source>
        <dbReference type="SAM" id="MobiDB-lite"/>
    </source>
</evidence>
<evidence type="ECO:0000256" key="2">
    <source>
        <dbReference type="ARBA" id="ARBA00022527"/>
    </source>
</evidence>
<dbReference type="GO" id="GO:0045717">
    <property type="term" value="P:negative regulation of fatty acid biosynthetic process"/>
    <property type="evidence" value="ECO:0007669"/>
    <property type="project" value="UniProtKB-ARBA"/>
</dbReference>
<dbReference type="Gene3D" id="1.10.510.10">
    <property type="entry name" value="Transferase(Phosphotransferase) domain 1"/>
    <property type="match status" value="1"/>
</dbReference>
<evidence type="ECO:0000256" key="6">
    <source>
        <dbReference type="ARBA" id="ARBA00022840"/>
    </source>
</evidence>
<keyword evidence="4" id="KW-0547">Nucleotide-binding</keyword>
<dbReference type="PROSITE" id="PS50011">
    <property type="entry name" value="PROTEIN_KINASE_DOM"/>
    <property type="match status" value="1"/>
</dbReference>
<evidence type="ECO:0000256" key="10">
    <source>
        <dbReference type="SAM" id="Phobius"/>
    </source>
</evidence>
<protein>
    <recommendedName>
        <fullName evidence="1">non-specific serine/threonine protein kinase</fullName>
        <ecNumber evidence="1">2.7.11.1</ecNumber>
    </recommendedName>
</protein>
<dbReference type="RefSeq" id="WP_353649700.1">
    <property type="nucleotide sequence ID" value="NZ_CP159218.1"/>
</dbReference>
<evidence type="ECO:0000256" key="8">
    <source>
        <dbReference type="ARBA" id="ARBA00048679"/>
    </source>
</evidence>
<dbReference type="PANTHER" id="PTHR43289">
    <property type="entry name" value="MITOGEN-ACTIVATED PROTEIN KINASE KINASE KINASE 20-RELATED"/>
    <property type="match status" value="1"/>
</dbReference>
<gene>
    <name evidence="12" type="ORF">ABLG96_01700</name>
</gene>
<accession>A0AAU8DQ12</accession>